<feature type="transmembrane region" description="Helical" evidence="20">
    <location>
        <begin position="33"/>
        <end position="52"/>
    </location>
</feature>
<dbReference type="InterPro" id="IPR018083">
    <property type="entry name" value="Sterol_reductase_CS"/>
</dbReference>
<keyword evidence="11 20" id="KW-0560">Oxidoreductase</keyword>
<evidence type="ECO:0000256" key="18">
    <source>
        <dbReference type="ARBA" id="ARBA00039984"/>
    </source>
</evidence>
<sequence>MMIPEIEPNSLLSLPKWRAGWGRRESASWQRGIMAALFMLACPVMVVLPWIALEHFDSSLATASFELLHHGPVEFLWTHYPPLECDVAFGYLGWVAFQGLLYSILTGNGIRQGQTTPSGQVLEYKLNGFAAWVLSLTLGVGCACFGLFDLTIIARKWGALVATLNLYGILLAAVFFVKAHLFPSHKGDRRFSGSALYDFYMGIELNPRIFHRHWDIKLFHNGRPGIIGWALMLVYLVVKPGTDGIAN</sequence>
<evidence type="ECO:0000256" key="20">
    <source>
        <dbReference type="RuleBase" id="RU369120"/>
    </source>
</evidence>
<keyword evidence="12 20" id="KW-0756">Sterol biosynthesis</keyword>
<evidence type="ECO:0000256" key="13">
    <source>
        <dbReference type="ARBA" id="ARBA00023098"/>
    </source>
</evidence>
<feature type="transmembrane region" description="Helical" evidence="20">
    <location>
        <begin position="160"/>
        <end position="181"/>
    </location>
</feature>
<dbReference type="Proteomes" id="UP001147760">
    <property type="component" value="Unassembled WGS sequence"/>
</dbReference>
<comment type="similarity">
    <text evidence="2 20">Belongs to the ERG4/ERG24 family.</text>
</comment>
<dbReference type="GO" id="GO:0006695">
    <property type="term" value="P:cholesterol biosynthetic process"/>
    <property type="evidence" value="ECO:0007669"/>
    <property type="project" value="UniProtKB-KW"/>
</dbReference>
<reference evidence="21" key="2">
    <citation type="journal article" date="2023" name="IMA Fungus">
        <title>Comparative genomic study of the Penicillium genus elucidates a diverse pangenome and 15 lateral gene transfer events.</title>
        <authorList>
            <person name="Petersen C."/>
            <person name="Sorensen T."/>
            <person name="Nielsen M.R."/>
            <person name="Sondergaard T.E."/>
            <person name="Sorensen J.L."/>
            <person name="Fitzpatrick D.A."/>
            <person name="Frisvad J.C."/>
            <person name="Nielsen K.L."/>
        </authorList>
    </citation>
    <scope>NUCLEOTIDE SEQUENCE</scope>
    <source>
        <strain evidence="21">IBT 17660</strain>
    </source>
</reference>
<comment type="subcellular location">
    <subcellularLocation>
        <location evidence="1">Endoplasmic reticulum membrane</location>
        <topology evidence="1">Multi-pass membrane protein</topology>
    </subcellularLocation>
</comment>
<evidence type="ECO:0000256" key="8">
    <source>
        <dbReference type="ARBA" id="ARBA00022857"/>
    </source>
</evidence>
<evidence type="ECO:0000256" key="12">
    <source>
        <dbReference type="ARBA" id="ARBA00023011"/>
    </source>
</evidence>
<evidence type="ECO:0000256" key="9">
    <source>
        <dbReference type="ARBA" id="ARBA00022955"/>
    </source>
</evidence>
<name>A0A9W9X7N2_9EURO</name>
<dbReference type="AlphaFoldDB" id="A0A9W9X7N2"/>
<proteinExistence type="inferred from homology"/>
<keyword evidence="8" id="KW-0521">NADP</keyword>
<evidence type="ECO:0000256" key="10">
    <source>
        <dbReference type="ARBA" id="ARBA00022989"/>
    </source>
</evidence>
<evidence type="ECO:0000256" key="19">
    <source>
        <dbReference type="ARBA" id="ARBA00042688"/>
    </source>
</evidence>
<keyword evidence="4" id="KW-0153">Cholesterol metabolism</keyword>
<evidence type="ECO:0000256" key="4">
    <source>
        <dbReference type="ARBA" id="ARBA00022548"/>
    </source>
</evidence>
<keyword evidence="22" id="KW-1185">Reference proteome</keyword>
<reference evidence="21" key="1">
    <citation type="submission" date="2022-12" db="EMBL/GenBank/DDBJ databases">
        <authorList>
            <person name="Petersen C."/>
        </authorList>
    </citation>
    <scope>NUCLEOTIDE SEQUENCE</scope>
    <source>
        <strain evidence="21">IBT 17660</strain>
    </source>
</reference>
<comment type="caution">
    <text evidence="20">Lacks conserved residue(s) required for the propagation of feature annotation.</text>
</comment>
<dbReference type="GO" id="GO:0005789">
    <property type="term" value="C:endoplasmic reticulum membrane"/>
    <property type="evidence" value="ECO:0007669"/>
    <property type="project" value="UniProtKB-SubCell"/>
</dbReference>
<dbReference type="PANTHER" id="PTHR21257:SF38">
    <property type="entry name" value="7-DEHYDROCHOLESTEROL REDUCTASE"/>
    <property type="match status" value="1"/>
</dbReference>
<evidence type="ECO:0000256" key="16">
    <source>
        <dbReference type="ARBA" id="ARBA00023221"/>
    </source>
</evidence>
<dbReference type="PROSITE" id="PS01017">
    <property type="entry name" value="STEROL_REDUCT_1"/>
    <property type="match status" value="1"/>
</dbReference>
<keyword evidence="15 20" id="KW-1207">Sterol metabolism</keyword>
<keyword evidence="9 20" id="KW-0752">Steroid biosynthesis</keyword>
<evidence type="ECO:0000256" key="6">
    <source>
        <dbReference type="ARBA" id="ARBA00022778"/>
    </source>
</evidence>
<evidence type="ECO:0000256" key="2">
    <source>
        <dbReference type="ARBA" id="ARBA00005402"/>
    </source>
</evidence>
<dbReference type="InterPro" id="IPR001171">
    <property type="entry name" value="ERG24_DHCR-like"/>
</dbReference>
<keyword evidence="13 20" id="KW-0443">Lipid metabolism</keyword>
<keyword evidence="6" id="KW-0152">Cholesterol biosynthesis</keyword>
<keyword evidence="7" id="KW-0256">Endoplasmic reticulum</keyword>
<evidence type="ECO:0000256" key="3">
    <source>
        <dbReference type="ARBA" id="ARBA00022516"/>
    </source>
</evidence>
<accession>A0A9W9X7N2</accession>
<evidence type="ECO:0000256" key="14">
    <source>
        <dbReference type="ARBA" id="ARBA00023136"/>
    </source>
</evidence>
<dbReference type="PANTHER" id="PTHR21257">
    <property type="entry name" value="DELTA(14)-STEROL REDUCTASE"/>
    <property type="match status" value="1"/>
</dbReference>
<evidence type="ECO:0000313" key="21">
    <source>
        <dbReference type="EMBL" id="KAJ5485873.1"/>
    </source>
</evidence>
<keyword evidence="14 20" id="KW-0472">Membrane</keyword>
<gene>
    <name evidence="21" type="ORF">N7530_000173</name>
</gene>
<comment type="caution">
    <text evidence="21">The sequence shown here is derived from an EMBL/GenBank/DDBJ whole genome shotgun (WGS) entry which is preliminary data.</text>
</comment>
<dbReference type="EMBL" id="JAPWDO010000001">
    <property type="protein sequence ID" value="KAJ5485873.1"/>
    <property type="molecule type" value="Genomic_DNA"/>
</dbReference>
<evidence type="ECO:0000256" key="17">
    <source>
        <dbReference type="ARBA" id="ARBA00038851"/>
    </source>
</evidence>
<evidence type="ECO:0000313" key="22">
    <source>
        <dbReference type="Proteomes" id="UP001147760"/>
    </source>
</evidence>
<keyword evidence="5 20" id="KW-0812">Transmembrane</keyword>
<dbReference type="GO" id="GO:0047598">
    <property type="term" value="F:7-dehydrocholesterol reductase activity"/>
    <property type="evidence" value="ECO:0007669"/>
    <property type="project" value="UniProtKB-EC"/>
</dbReference>
<dbReference type="OrthoDB" id="5326588at2759"/>
<evidence type="ECO:0000256" key="15">
    <source>
        <dbReference type="ARBA" id="ARBA00023166"/>
    </source>
</evidence>
<feature type="transmembrane region" description="Helical" evidence="20">
    <location>
        <begin position="87"/>
        <end position="105"/>
    </location>
</feature>
<keyword evidence="3 20" id="KW-0444">Lipid biosynthesis</keyword>
<evidence type="ECO:0000256" key="11">
    <source>
        <dbReference type="ARBA" id="ARBA00023002"/>
    </source>
</evidence>
<dbReference type="Pfam" id="PF01222">
    <property type="entry name" value="ERG4_ERG24"/>
    <property type="match status" value="1"/>
</dbReference>
<evidence type="ECO:0000256" key="5">
    <source>
        <dbReference type="ARBA" id="ARBA00022692"/>
    </source>
</evidence>
<protein>
    <recommendedName>
        <fullName evidence="18">7-dehydrocholesterol reductase</fullName>
        <ecNumber evidence="17">1.3.1.21</ecNumber>
    </recommendedName>
    <alternativeName>
        <fullName evidence="19">Sterol Delta(7)-reductase</fullName>
    </alternativeName>
</protein>
<organism evidence="21 22">
    <name type="scientific">Penicillium desertorum</name>
    <dbReference type="NCBI Taxonomy" id="1303715"/>
    <lineage>
        <taxon>Eukaryota</taxon>
        <taxon>Fungi</taxon>
        <taxon>Dikarya</taxon>
        <taxon>Ascomycota</taxon>
        <taxon>Pezizomycotina</taxon>
        <taxon>Eurotiomycetes</taxon>
        <taxon>Eurotiomycetidae</taxon>
        <taxon>Eurotiales</taxon>
        <taxon>Aspergillaceae</taxon>
        <taxon>Penicillium</taxon>
    </lineage>
</organism>
<keyword evidence="10 20" id="KW-1133">Transmembrane helix</keyword>
<feature type="transmembrane region" description="Helical" evidence="20">
    <location>
        <begin position="126"/>
        <end position="148"/>
    </location>
</feature>
<evidence type="ECO:0000256" key="1">
    <source>
        <dbReference type="ARBA" id="ARBA00004477"/>
    </source>
</evidence>
<keyword evidence="16 20" id="KW-0753">Steroid metabolism</keyword>
<feature type="transmembrane region" description="Helical" evidence="20">
    <location>
        <begin position="218"/>
        <end position="238"/>
    </location>
</feature>
<dbReference type="EC" id="1.3.1.21" evidence="17"/>
<evidence type="ECO:0000256" key="7">
    <source>
        <dbReference type="ARBA" id="ARBA00022824"/>
    </source>
</evidence>
<dbReference type="GO" id="GO:0016132">
    <property type="term" value="P:brassinosteroid biosynthetic process"/>
    <property type="evidence" value="ECO:0007669"/>
    <property type="project" value="TreeGrafter"/>
</dbReference>